<sequence length="200" mass="21959">MAIIGQNWKYVATLGVNVKRLYQYHSSYPIRLEGPPSSLSARQLAGEKDGLVANSPISKRDGNISGHRRLVEQGKLTEHGLEAVDNKAPQSGSSFPTVAEPPQTMDSTTRKEFTFGNRDNHGDRGGELTGSDFISVPRQTECLFQPQAAPILSCFAPSNNVPNLDWDDENEYAMFLSTTMAVEQLDNGIPTDALATWFND</sequence>
<evidence type="ECO:0000256" key="1">
    <source>
        <dbReference type="SAM" id="MobiDB-lite"/>
    </source>
</evidence>
<dbReference type="Proteomes" id="UP000766486">
    <property type="component" value="Unassembled WGS sequence"/>
</dbReference>
<evidence type="ECO:0000313" key="2">
    <source>
        <dbReference type="EMBL" id="VUC32380.1"/>
    </source>
</evidence>
<accession>A0ABY6UN09</accession>
<protein>
    <submittedName>
        <fullName evidence="2">Uncharacterized protein</fullName>
    </submittedName>
</protein>
<proteinExistence type="predicted"/>
<name>A0ABY6UN09_BIOOC</name>
<comment type="caution">
    <text evidence="2">The sequence shown here is derived from an EMBL/GenBank/DDBJ whole genome shotgun (WGS) entry which is preliminary data.</text>
</comment>
<evidence type="ECO:0000313" key="3">
    <source>
        <dbReference type="Proteomes" id="UP000766486"/>
    </source>
</evidence>
<reference evidence="2 3" key="1">
    <citation type="submission" date="2019-06" db="EMBL/GenBank/DDBJ databases">
        <authorList>
            <person name="Broberg M."/>
        </authorList>
    </citation>
    <scope>NUCLEOTIDE SEQUENCE [LARGE SCALE GENOMIC DNA]</scope>
</reference>
<keyword evidence="3" id="KW-1185">Reference proteome</keyword>
<gene>
    <name evidence="2" type="ORF">CLO192961_LOCUS328623</name>
</gene>
<dbReference type="EMBL" id="CABFNS010000851">
    <property type="protein sequence ID" value="VUC32380.1"/>
    <property type="molecule type" value="Genomic_DNA"/>
</dbReference>
<feature type="region of interest" description="Disordered" evidence="1">
    <location>
        <begin position="86"/>
        <end position="106"/>
    </location>
</feature>
<organism evidence="2 3">
    <name type="scientific">Bionectria ochroleuca</name>
    <name type="common">Gliocladium roseum</name>
    <dbReference type="NCBI Taxonomy" id="29856"/>
    <lineage>
        <taxon>Eukaryota</taxon>
        <taxon>Fungi</taxon>
        <taxon>Dikarya</taxon>
        <taxon>Ascomycota</taxon>
        <taxon>Pezizomycotina</taxon>
        <taxon>Sordariomycetes</taxon>
        <taxon>Hypocreomycetidae</taxon>
        <taxon>Hypocreales</taxon>
        <taxon>Bionectriaceae</taxon>
        <taxon>Clonostachys</taxon>
    </lineage>
</organism>